<gene>
    <name evidence="1" type="ORF">AZI86_07095</name>
</gene>
<dbReference type="OrthoDB" id="5293511at2"/>
<proteinExistence type="predicted"/>
<dbReference type="EMBL" id="LUKE01000001">
    <property type="protein sequence ID" value="KYG66797.1"/>
    <property type="molecule type" value="Genomic_DNA"/>
</dbReference>
<organism evidence="1 2">
    <name type="scientific">Bdellovibrio bacteriovorus</name>
    <dbReference type="NCBI Taxonomy" id="959"/>
    <lineage>
        <taxon>Bacteria</taxon>
        <taxon>Pseudomonadati</taxon>
        <taxon>Bdellovibrionota</taxon>
        <taxon>Bdellovibrionia</taxon>
        <taxon>Bdellovibrionales</taxon>
        <taxon>Pseudobdellovibrionaceae</taxon>
        <taxon>Bdellovibrio</taxon>
    </lineage>
</organism>
<comment type="caution">
    <text evidence="1">The sequence shown here is derived from an EMBL/GenBank/DDBJ whole genome shotgun (WGS) entry which is preliminary data.</text>
</comment>
<sequence>MKISFFAKIGMLFVALAGVLYMMRGLNSADVSEKLTDPDNTLNLLLGGDEKVTNWCPPETVAVEFYGDDGNVSQTFSSAVDISSMCEILVGSFNNDGIDEKTYTKRLVAKSKAGDATVLEQIPEKPIFRVQGLPFRSPMLLKNMANPAKP</sequence>
<keyword evidence="2" id="KW-1185">Reference proteome</keyword>
<reference evidence="1 2" key="1">
    <citation type="submission" date="2016-03" db="EMBL/GenBank/DDBJ databases">
        <authorList>
            <person name="Ploux O."/>
        </authorList>
    </citation>
    <scope>NUCLEOTIDE SEQUENCE [LARGE SCALE GENOMIC DNA]</scope>
    <source>
        <strain evidence="1 2">R0</strain>
    </source>
</reference>
<protein>
    <submittedName>
        <fullName evidence="1">Uncharacterized protein</fullName>
    </submittedName>
</protein>
<name>A0A150WR58_BDEBC</name>
<evidence type="ECO:0000313" key="1">
    <source>
        <dbReference type="EMBL" id="KYG66797.1"/>
    </source>
</evidence>
<evidence type="ECO:0000313" key="2">
    <source>
        <dbReference type="Proteomes" id="UP000075320"/>
    </source>
</evidence>
<dbReference type="RefSeq" id="WP_061834375.1">
    <property type="nucleotide sequence ID" value="NZ_LUKE01000001.1"/>
</dbReference>
<dbReference type="AlphaFoldDB" id="A0A150WR58"/>
<accession>A0A150WR58</accession>
<dbReference type="Proteomes" id="UP000075320">
    <property type="component" value="Unassembled WGS sequence"/>
</dbReference>